<name>A0A6L5GGA0_9ACTN</name>
<keyword evidence="2" id="KW-1185">Reference proteome</keyword>
<organism evidence="1 2">
    <name type="scientific">Glycomyces albidus</name>
    <dbReference type="NCBI Taxonomy" id="2656774"/>
    <lineage>
        <taxon>Bacteria</taxon>
        <taxon>Bacillati</taxon>
        <taxon>Actinomycetota</taxon>
        <taxon>Actinomycetes</taxon>
        <taxon>Glycomycetales</taxon>
        <taxon>Glycomycetaceae</taxon>
        <taxon>Glycomyces</taxon>
    </lineage>
</organism>
<dbReference type="RefSeq" id="WP_153027799.1">
    <property type="nucleotide sequence ID" value="NZ_WIAO01000053.1"/>
</dbReference>
<dbReference type="EMBL" id="WIAO01000053">
    <property type="protein sequence ID" value="MQM28710.1"/>
    <property type="molecule type" value="Genomic_DNA"/>
</dbReference>
<dbReference type="Proteomes" id="UP000477750">
    <property type="component" value="Unassembled WGS sequence"/>
</dbReference>
<sequence>MGEFASMFTREFKPFEVEARSLVNQKLKALGSVEPRYYGGQFELKAKVDTLGDLRWIADHFGGEIEIEDNRRSTWTQVFTVVQIEGVKVHACVYVSDEEAEAHGLW</sequence>
<proteinExistence type="predicted"/>
<gene>
    <name evidence="1" type="ORF">GFD30_24575</name>
</gene>
<evidence type="ECO:0000313" key="2">
    <source>
        <dbReference type="Proteomes" id="UP000477750"/>
    </source>
</evidence>
<protein>
    <submittedName>
        <fullName evidence="1">Uncharacterized protein</fullName>
    </submittedName>
</protein>
<comment type="caution">
    <text evidence="1">The sequence shown here is derived from an EMBL/GenBank/DDBJ whole genome shotgun (WGS) entry which is preliminary data.</text>
</comment>
<evidence type="ECO:0000313" key="1">
    <source>
        <dbReference type="EMBL" id="MQM28710.1"/>
    </source>
</evidence>
<dbReference type="AlphaFoldDB" id="A0A6L5GGA0"/>
<accession>A0A6L5GGA0</accession>
<reference evidence="1 2" key="1">
    <citation type="submission" date="2019-10" db="EMBL/GenBank/DDBJ databases">
        <title>Glycomyces albidus sp. nov., a novel actinomycete isolated from rhizosphere soil of wheat (Triticum aestivum L.).</title>
        <authorList>
            <person name="Qian L."/>
        </authorList>
    </citation>
    <scope>NUCLEOTIDE SEQUENCE [LARGE SCALE GENOMIC DNA]</scope>
    <source>
        <strain evidence="1 2">NEAU-7082</strain>
    </source>
</reference>